<dbReference type="PATRIC" id="fig|883165.3.peg.1436"/>
<dbReference type="HOGENOM" id="CLU_780065_0_0_7"/>
<evidence type="ECO:0000313" key="3">
    <source>
        <dbReference type="Proteomes" id="UP000014539"/>
    </source>
</evidence>
<reference evidence="2 3" key="1">
    <citation type="submission" date="2013-06" db="EMBL/GenBank/DDBJ databases">
        <title>The Genome Sequence of Campylobacter ureolyticus ACS-301-V-SCH3B.</title>
        <authorList>
            <consortium name="The Broad Institute Genomics Platform"/>
            <person name="Earl A."/>
            <person name="Ward D."/>
            <person name="Feldgarden M."/>
            <person name="Gevers D."/>
            <person name="Saerens B."/>
            <person name="Vaneechoutte M."/>
            <person name="Walker B."/>
            <person name="Young S."/>
            <person name="Zeng Q."/>
            <person name="Gargeya S."/>
            <person name="Fitzgerald M."/>
            <person name="Haas B."/>
            <person name="Abouelleil A."/>
            <person name="Allen A.W."/>
            <person name="Alvarado L."/>
            <person name="Arachchi H.M."/>
            <person name="Berlin A.M."/>
            <person name="Chapman S.B."/>
            <person name="Gainer-Dewar J."/>
            <person name="Goldberg J."/>
            <person name="Griggs A."/>
            <person name="Gujja S."/>
            <person name="Hansen M."/>
            <person name="Howarth C."/>
            <person name="Imamovic A."/>
            <person name="Ireland A."/>
            <person name="Larimer J."/>
            <person name="McCowan C."/>
            <person name="Murphy C."/>
            <person name="Pearson M."/>
            <person name="Poon T.W."/>
            <person name="Priest M."/>
            <person name="Roberts A."/>
            <person name="Saif S."/>
            <person name="Shea T."/>
            <person name="Sisk P."/>
            <person name="Sykes S."/>
            <person name="Wortman J."/>
            <person name="Nusbaum C."/>
            <person name="Birren B."/>
        </authorList>
    </citation>
    <scope>NUCLEOTIDE SEQUENCE [LARGE SCALE GENOMIC DNA]</scope>
    <source>
        <strain evidence="2 3">ACS-301-V-Sch3b</strain>
    </source>
</reference>
<dbReference type="EMBL" id="AGYD01000017">
    <property type="protein sequence ID" value="EPH07359.1"/>
    <property type="molecule type" value="Genomic_DNA"/>
</dbReference>
<dbReference type="EMBL" id="AGYD01000011">
    <property type="protein sequence ID" value="EPH08166.1"/>
    <property type="molecule type" value="Genomic_DNA"/>
</dbReference>
<dbReference type="AlphaFoldDB" id="S3XDK4"/>
<protein>
    <submittedName>
        <fullName evidence="2">Uncharacterized protein</fullName>
    </submittedName>
</protein>
<name>S3XDK4_9BACT</name>
<gene>
    <name evidence="2" type="ORF">HMPREF9309_01421</name>
    <name evidence="1" type="ORF">HMPREF9309_01668</name>
</gene>
<accession>S3XDK4</accession>
<dbReference type="Proteomes" id="UP000014539">
    <property type="component" value="Unassembled WGS sequence"/>
</dbReference>
<proteinExistence type="predicted"/>
<keyword evidence="3" id="KW-1185">Reference proteome</keyword>
<sequence length="355" mass="40634">MIVESGTCYDRFEFLIIFSAFAQKCGWSVNKESKTELYLKNSLNNYLQIQLDYVNANGAFVALFAGATGFDESKDFENQPGYSRLNQHSAYKSAAQITTALFFNYKNNADYDMQGYTLVGDSDTLFCNMELRPNATYSFFSSNLKKFHDFNGGHIIFSDCFAGYGPYGSYNRMSKGAKCIISTNYTPFELVQYEDNNSLFNILVGGKWHTNQSNSPRDTYSLITKSRIMTNLQEWNRFLTILNSQSKTSSYYINNKDYIKLSALSVYEIAKVIKDKNTGLNVMIAPEFFYKNDLESWTHAGVLEKIRVVGFLGLKNKAQLHMGSEKFMVFEPHGDLYYRNKKVDERNKFGLAVKL</sequence>
<dbReference type="RefSeq" id="WP_016647276.1">
    <property type="nucleotide sequence ID" value="NZ_KE340327.1"/>
</dbReference>
<evidence type="ECO:0000313" key="2">
    <source>
        <dbReference type="EMBL" id="EPH08166.1"/>
    </source>
</evidence>
<organism evidence="2 3">
    <name type="scientific">Campylobacter ureolyticus ACS-301-V-Sch3b</name>
    <dbReference type="NCBI Taxonomy" id="883165"/>
    <lineage>
        <taxon>Bacteria</taxon>
        <taxon>Pseudomonadati</taxon>
        <taxon>Campylobacterota</taxon>
        <taxon>Epsilonproteobacteria</taxon>
        <taxon>Campylobacterales</taxon>
        <taxon>Campylobacteraceae</taxon>
        <taxon>Campylobacter</taxon>
    </lineage>
</organism>
<comment type="caution">
    <text evidence="2">The sequence shown here is derived from an EMBL/GenBank/DDBJ whole genome shotgun (WGS) entry which is preliminary data.</text>
</comment>
<evidence type="ECO:0000313" key="1">
    <source>
        <dbReference type="EMBL" id="EPH07359.1"/>
    </source>
</evidence>